<dbReference type="SUPFAM" id="SSF55455">
    <property type="entry name" value="SRF-like"/>
    <property type="match status" value="1"/>
</dbReference>
<dbReference type="GO" id="GO:0000981">
    <property type="term" value="F:DNA-binding transcription factor activity, RNA polymerase II-specific"/>
    <property type="evidence" value="ECO:0007669"/>
    <property type="project" value="TreeGrafter"/>
</dbReference>
<gene>
    <name evidence="7" type="ORF">F8388_004764</name>
</gene>
<dbReference type="PANTHER" id="PTHR11945">
    <property type="entry name" value="MADS BOX PROTEIN"/>
    <property type="match status" value="1"/>
</dbReference>
<name>A0A7J6HNF3_CANSA</name>
<dbReference type="EMBL" id="JAATIP010000001">
    <property type="protein sequence ID" value="KAF4396796.1"/>
    <property type="molecule type" value="Genomic_DNA"/>
</dbReference>
<dbReference type="GO" id="GO:0000978">
    <property type="term" value="F:RNA polymerase II cis-regulatory region sequence-specific DNA binding"/>
    <property type="evidence" value="ECO:0007669"/>
    <property type="project" value="TreeGrafter"/>
</dbReference>
<dbReference type="PANTHER" id="PTHR11945:SF782">
    <property type="entry name" value="OS11G0229900 PROTEIN"/>
    <property type="match status" value="1"/>
</dbReference>
<accession>A0A7J6HNF3</accession>
<reference evidence="7 8" key="1">
    <citation type="journal article" date="2020" name="bioRxiv">
        <title>Sequence and annotation of 42 cannabis genomes reveals extensive copy number variation in cannabinoid synthesis and pathogen resistance genes.</title>
        <authorList>
            <person name="Mckernan K.J."/>
            <person name="Helbert Y."/>
            <person name="Kane L.T."/>
            <person name="Ebling H."/>
            <person name="Zhang L."/>
            <person name="Liu B."/>
            <person name="Eaton Z."/>
            <person name="Mclaughlin S."/>
            <person name="Kingan S."/>
            <person name="Baybayan P."/>
            <person name="Concepcion G."/>
            <person name="Jordan M."/>
            <person name="Riva A."/>
            <person name="Barbazuk W."/>
            <person name="Harkins T."/>
        </authorList>
    </citation>
    <scope>NUCLEOTIDE SEQUENCE [LARGE SCALE GENOMIC DNA]</scope>
    <source>
        <strain evidence="8">cv. Jamaican Lion 4</strain>
        <tissue evidence="7">Leaf</tissue>
    </source>
</reference>
<comment type="caution">
    <text evidence="7">The sequence shown here is derived from an EMBL/GenBank/DDBJ whole genome shotgun (WGS) entry which is preliminary data.</text>
</comment>
<keyword evidence="4" id="KW-0804">Transcription</keyword>
<dbReference type="Pfam" id="PF00319">
    <property type="entry name" value="SRF-TF"/>
    <property type="match status" value="1"/>
</dbReference>
<evidence type="ECO:0000259" key="6">
    <source>
        <dbReference type="PROSITE" id="PS50066"/>
    </source>
</evidence>
<evidence type="ECO:0000256" key="5">
    <source>
        <dbReference type="ARBA" id="ARBA00023242"/>
    </source>
</evidence>
<dbReference type="InterPro" id="IPR002100">
    <property type="entry name" value="TF_MADSbox"/>
</dbReference>
<feature type="domain" description="MADS-box" evidence="6">
    <location>
        <begin position="28"/>
        <end position="88"/>
    </location>
</feature>
<dbReference type="GO" id="GO:0005634">
    <property type="term" value="C:nucleus"/>
    <property type="evidence" value="ECO:0007669"/>
    <property type="project" value="UniProtKB-SubCell"/>
</dbReference>
<dbReference type="Proteomes" id="UP000525078">
    <property type="component" value="Unassembled WGS sequence"/>
</dbReference>
<evidence type="ECO:0000313" key="8">
    <source>
        <dbReference type="Proteomes" id="UP000525078"/>
    </source>
</evidence>
<organism evidence="7 8">
    <name type="scientific">Cannabis sativa</name>
    <name type="common">Hemp</name>
    <name type="synonym">Marijuana</name>
    <dbReference type="NCBI Taxonomy" id="3483"/>
    <lineage>
        <taxon>Eukaryota</taxon>
        <taxon>Viridiplantae</taxon>
        <taxon>Streptophyta</taxon>
        <taxon>Embryophyta</taxon>
        <taxon>Tracheophyta</taxon>
        <taxon>Spermatophyta</taxon>
        <taxon>Magnoliopsida</taxon>
        <taxon>eudicotyledons</taxon>
        <taxon>Gunneridae</taxon>
        <taxon>Pentapetalae</taxon>
        <taxon>rosids</taxon>
        <taxon>fabids</taxon>
        <taxon>Rosales</taxon>
        <taxon>Cannabaceae</taxon>
        <taxon>Cannabis</taxon>
    </lineage>
</organism>
<dbReference type="SMART" id="SM00432">
    <property type="entry name" value="MADS"/>
    <property type="match status" value="1"/>
</dbReference>
<keyword evidence="3" id="KW-0238">DNA-binding</keyword>
<dbReference type="GO" id="GO:0046983">
    <property type="term" value="F:protein dimerization activity"/>
    <property type="evidence" value="ECO:0007669"/>
    <property type="project" value="InterPro"/>
</dbReference>
<evidence type="ECO:0000256" key="1">
    <source>
        <dbReference type="ARBA" id="ARBA00004123"/>
    </source>
</evidence>
<keyword evidence="2" id="KW-0805">Transcription regulation</keyword>
<keyword evidence="5" id="KW-0539">Nucleus</keyword>
<dbReference type="Gene3D" id="3.40.1810.10">
    <property type="entry name" value="Transcription factor, MADS-box"/>
    <property type="match status" value="1"/>
</dbReference>
<sequence length="244" mass="27876">MDNSINQSDTIVEAASAVVPLSKSLEEEGEQQLRQQKPGQCSNVFVSFSKRRTGLFHKASELCVKFGAQIAIVILSPTDNPYAFGHTSVDEVLQHYLHQTTIIPRCLTDEHKHQNQRIEGLKYSRKQERKLESMDEESKVVMGLKHWIENEVEADCKTSTDVEELEFLKQKYLVLLDQINQRILGSVEKGKEEDIVSIDSNSFSTDEVFTSIDSTPFSTEEEYFDFDTTHFEEEFGISLADLWS</sequence>
<dbReference type="AlphaFoldDB" id="A0A7J6HNF3"/>
<proteinExistence type="predicted"/>
<dbReference type="InterPro" id="IPR036879">
    <property type="entry name" value="TF_MADSbox_sf"/>
</dbReference>
<dbReference type="PROSITE" id="PS50066">
    <property type="entry name" value="MADS_BOX_2"/>
    <property type="match status" value="1"/>
</dbReference>
<evidence type="ECO:0000256" key="3">
    <source>
        <dbReference type="ARBA" id="ARBA00023125"/>
    </source>
</evidence>
<evidence type="ECO:0000256" key="4">
    <source>
        <dbReference type="ARBA" id="ARBA00023163"/>
    </source>
</evidence>
<evidence type="ECO:0000256" key="2">
    <source>
        <dbReference type="ARBA" id="ARBA00023015"/>
    </source>
</evidence>
<protein>
    <recommendedName>
        <fullName evidence="6">MADS-box domain-containing protein</fullName>
    </recommendedName>
</protein>
<comment type="subcellular location">
    <subcellularLocation>
        <location evidence="1">Nucleus</location>
    </subcellularLocation>
</comment>
<evidence type="ECO:0000313" key="7">
    <source>
        <dbReference type="EMBL" id="KAF4396796.1"/>
    </source>
</evidence>